<organism evidence="15 16">
    <name type="scientific">Desulfobacca acetoxidans (strain ATCC 700848 / DSM 11109 / ASRB2)</name>
    <dbReference type="NCBI Taxonomy" id="880072"/>
    <lineage>
        <taxon>Bacteria</taxon>
        <taxon>Pseudomonadati</taxon>
        <taxon>Thermodesulfobacteriota</taxon>
        <taxon>Desulfobaccia</taxon>
        <taxon>Desulfobaccales</taxon>
        <taxon>Desulfobaccaceae</taxon>
        <taxon>Desulfobacca</taxon>
    </lineage>
</organism>
<feature type="domain" description="TonB-dependent receptor plug" evidence="14">
    <location>
        <begin position="69"/>
        <end position="181"/>
    </location>
</feature>
<evidence type="ECO:0000256" key="7">
    <source>
        <dbReference type="ARBA" id="ARBA00023136"/>
    </source>
</evidence>
<dbReference type="AlphaFoldDB" id="F2NJ05"/>
<evidence type="ECO:0000259" key="13">
    <source>
        <dbReference type="Pfam" id="PF00593"/>
    </source>
</evidence>
<dbReference type="GO" id="GO:0015344">
    <property type="term" value="F:siderophore uptake transmembrane transporter activity"/>
    <property type="evidence" value="ECO:0007669"/>
    <property type="project" value="TreeGrafter"/>
</dbReference>
<dbReference type="GO" id="GO:0044718">
    <property type="term" value="P:siderophore transmembrane transport"/>
    <property type="evidence" value="ECO:0007669"/>
    <property type="project" value="TreeGrafter"/>
</dbReference>
<dbReference type="eggNOG" id="COG4771">
    <property type="taxonomic scope" value="Bacteria"/>
</dbReference>
<evidence type="ECO:0000256" key="10">
    <source>
        <dbReference type="PROSITE-ProRule" id="PRU01360"/>
    </source>
</evidence>
<dbReference type="PANTHER" id="PTHR30069:SF29">
    <property type="entry name" value="HEMOGLOBIN AND HEMOGLOBIN-HAPTOGLOBIN-BINDING PROTEIN 1-RELATED"/>
    <property type="match status" value="1"/>
</dbReference>
<evidence type="ECO:0000259" key="14">
    <source>
        <dbReference type="Pfam" id="PF07715"/>
    </source>
</evidence>
<evidence type="ECO:0000256" key="8">
    <source>
        <dbReference type="ARBA" id="ARBA00023170"/>
    </source>
</evidence>
<evidence type="ECO:0000256" key="11">
    <source>
        <dbReference type="RuleBase" id="RU003357"/>
    </source>
</evidence>
<evidence type="ECO:0000256" key="3">
    <source>
        <dbReference type="ARBA" id="ARBA00022452"/>
    </source>
</evidence>
<evidence type="ECO:0000256" key="6">
    <source>
        <dbReference type="ARBA" id="ARBA00023077"/>
    </source>
</evidence>
<evidence type="ECO:0000256" key="4">
    <source>
        <dbReference type="ARBA" id="ARBA00022692"/>
    </source>
</evidence>
<dbReference type="Proteomes" id="UP000000483">
    <property type="component" value="Chromosome"/>
</dbReference>
<comment type="similarity">
    <text evidence="10 11">Belongs to the TonB-dependent receptor family.</text>
</comment>
<keyword evidence="2 10" id="KW-0813">Transport</keyword>
<dbReference type="STRING" id="880072.Desac_0064"/>
<protein>
    <submittedName>
        <fullName evidence="15">TonB-dependent receptor plug</fullName>
    </submittedName>
</protein>
<dbReference type="Pfam" id="PF07715">
    <property type="entry name" value="Plug"/>
    <property type="match status" value="1"/>
</dbReference>
<evidence type="ECO:0000313" key="16">
    <source>
        <dbReference type="Proteomes" id="UP000000483"/>
    </source>
</evidence>
<dbReference type="InterPro" id="IPR036942">
    <property type="entry name" value="Beta-barrel_TonB_sf"/>
</dbReference>
<evidence type="ECO:0000256" key="12">
    <source>
        <dbReference type="SAM" id="Phobius"/>
    </source>
</evidence>
<dbReference type="SUPFAM" id="SSF56935">
    <property type="entry name" value="Porins"/>
    <property type="match status" value="1"/>
</dbReference>
<evidence type="ECO:0000256" key="1">
    <source>
        <dbReference type="ARBA" id="ARBA00004571"/>
    </source>
</evidence>
<dbReference type="Gene3D" id="2.170.130.10">
    <property type="entry name" value="TonB-dependent receptor, plug domain"/>
    <property type="match status" value="1"/>
</dbReference>
<proteinExistence type="inferred from homology"/>
<dbReference type="GO" id="GO:0009279">
    <property type="term" value="C:cell outer membrane"/>
    <property type="evidence" value="ECO:0007669"/>
    <property type="project" value="UniProtKB-SubCell"/>
</dbReference>
<keyword evidence="5" id="KW-0732">Signal</keyword>
<evidence type="ECO:0000256" key="9">
    <source>
        <dbReference type="ARBA" id="ARBA00023237"/>
    </source>
</evidence>
<accession>F2NJ05</accession>
<dbReference type="RefSeq" id="WP_013705078.1">
    <property type="nucleotide sequence ID" value="NC_015388.1"/>
</dbReference>
<dbReference type="HOGENOM" id="CLU_008287_18_5_7"/>
<gene>
    <name evidence="15" type="ordered locus">Desac_0064</name>
</gene>
<dbReference type="KEGG" id="dao:Desac_0064"/>
<dbReference type="InterPro" id="IPR000531">
    <property type="entry name" value="Beta-barrel_TonB"/>
</dbReference>
<reference evidence="16" key="2">
    <citation type="submission" date="2011-03" db="EMBL/GenBank/DDBJ databases">
        <title>The complete genome of Desulfobacca acetoxidans DSM 11109.</title>
        <authorList>
            <consortium name="US DOE Joint Genome Institute (JGI-PGF)"/>
            <person name="Lucas S."/>
            <person name="Copeland A."/>
            <person name="Lapidus A."/>
            <person name="Bruce D."/>
            <person name="Goodwin L."/>
            <person name="Pitluck S."/>
            <person name="Peters L."/>
            <person name="Kyrpides N."/>
            <person name="Mavromatis K."/>
            <person name="Ivanova N."/>
            <person name="Ovchinnikova G."/>
            <person name="Teshima H."/>
            <person name="Detter J.C."/>
            <person name="Han C."/>
            <person name="Land M."/>
            <person name="Hauser L."/>
            <person name="Markowitz V."/>
            <person name="Cheng J.-F."/>
            <person name="Hugenholtz P."/>
            <person name="Woyke T."/>
            <person name="Wu D."/>
            <person name="Spring S."/>
            <person name="Schueler E."/>
            <person name="Brambilla E."/>
            <person name="Klenk H.-P."/>
            <person name="Eisen J.A."/>
        </authorList>
    </citation>
    <scope>NUCLEOTIDE SEQUENCE [LARGE SCALE GENOMIC DNA]</scope>
    <source>
        <strain evidence="16">ATCC 700848 / DSM 11109 / ASRB2</strain>
    </source>
</reference>
<reference evidence="15 16" key="1">
    <citation type="journal article" date="2011" name="Stand. Genomic Sci.">
        <title>Complete genome sequence of the acetate-degrading sulfate reducer Desulfobacca acetoxidans type strain (ASRB2).</title>
        <authorList>
            <person name="Goker M."/>
            <person name="Teshima H."/>
            <person name="Lapidus A."/>
            <person name="Nolan M."/>
            <person name="Lucas S."/>
            <person name="Hammon N."/>
            <person name="Deshpande S."/>
            <person name="Cheng J.F."/>
            <person name="Tapia R."/>
            <person name="Han C."/>
            <person name="Goodwin L."/>
            <person name="Pitluck S."/>
            <person name="Huntemann M."/>
            <person name="Liolios K."/>
            <person name="Ivanova N."/>
            <person name="Pagani I."/>
            <person name="Mavromatis K."/>
            <person name="Ovchinikova G."/>
            <person name="Pati A."/>
            <person name="Chen A."/>
            <person name="Palaniappan K."/>
            <person name="Land M."/>
            <person name="Hauser L."/>
            <person name="Brambilla E.M."/>
            <person name="Rohde M."/>
            <person name="Spring S."/>
            <person name="Detter J.C."/>
            <person name="Woyke T."/>
            <person name="Bristow J."/>
            <person name="Eisen J.A."/>
            <person name="Markowitz V."/>
            <person name="Hugenholtz P."/>
            <person name="Kyrpides N.C."/>
            <person name="Klenk H.P."/>
        </authorList>
    </citation>
    <scope>NUCLEOTIDE SEQUENCE [LARGE SCALE GENOMIC DNA]</scope>
    <source>
        <strain evidence="16">ATCC 700848 / DSM 11109 / ASRB2</strain>
    </source>
</reference>
<keyword evidence="4 10" id="KW-0812">Transmembrane</keyword>
<sequence>MKKQVYVISIFISLMMLVMVWLPILAQAQELEASPPALQGEEAGQAQSQETVQMVDEIAVTASRTEMRVFDTPQSVTVITREQIKASPFENVEDIVRQAAGVYNFRHFALHTNGIASPLKMRGVGSNRVLFLVDGVPQNDNFNNSIAWVAFGYIPKKAIERIEIVRGPMSALYGSEGLGGVINVITRNPQEPRESNVTGKAGNGNTFGGDIFHSQKFGDAGVLLTGGYDKSHGFFMDSPIQPYTIKRYSQVGKIFGKATYDFSPQSHLRYTQIFYIHNQGQGRPNFHNTLGLNQFILAYEHKWDTVVFKGVTYLNQANKTAFQDATGDNYSSLNRKEIFPGPSVWGLDLQTNLFPSNWATITAGAAIKKIWWKYDEDYMKVIRDGGAQGEQLFLSPFINADFSFFNHKLIVNMGARYDWIESSQGRNWDSLPDGGRAAYDNSYPTSQWDNFSPKGGVTYHPDEKTALKVTAGTGFRAPSLFELYKIQVRGGGTFFRFANPFLQPEKITSYDVGAERFFTDQLWGRVTFYQSWASDYIGDRLLNSYIKKKKTFSEYKLENISKVDIHGLEVELKWDVRKDLSLFSNYTYNISKIAKDDNDPELEGKYLPTDPLHKFHFGVWYKNPQYVNVLLQGSYYINIYYDNENTFKNGGYFTMDASISRRFFDKVELTLDLENIFNRKYPLFMATDGTTIVPGFLAMGKLTLYF</sequence>
<comment type="subcellular location">
    <subcellularLocation>
        <location evidence="1 10">Cell outer membrane</location>
        <topology evidence="1 10">Multi-pass membrane protein</topology>
    </subcellularLocation>
</comment>
<keyword evidence="16" id="KW-1185">Reference proteome</keyword>
<feature type="domain" description="TonB-dependent receptor-like beta-barrel" evidence="13">
    <location>
        <begin position="257"/>
        <end position="676"/>
    </location>
</feature>
<dbReference type="InterPro" id="IPR039426">
    <property type="entry name" value="TonB-dep_rcpt-like"/>
</dbReference>
<keyword evidence="7 10" id="KW-0472">Membrane</keyword>
<evidence type="ECO:0000256" key="2">
    <source>
        <dbReference type="ARBA" id="ARBA00022448"/>
    </source>
</evidence>
<keyword evidence="3 10" id="KW-1134">Transmembrane beta strand</keyword>
<dbReference type="PANTHER" id="PTHR30069">
    <property type="entry name" value="TONB-DEPENDENT OUTER MEMBRANE RECEPTOR"/>
    <property type="match status" value="1"/>
</dbReference>
<dbReference type="InterPro" id="IPR037066">
    <property type="entry name" value="Plug_dom_sf"/>
</dbReference>
<keyword evidence="8 15" id="KW-0675">Receptor</keyword>
<dbReference type="EMBL" id="CP002629">
    <property type="protein sequence ID" value="AEB07963.1"/>
    <property type="molecule type" value="Genomic_DNA"/>
</dbReference>
<dbReference type="OrthoDB" id="9763670at2"/>
<evidence type="ECO:0000256" key="5">
    <source>
        <dbReference type="ARBA" id="ARBA00022729"/>
    </source>
</evidence>
<evidence type="ECO:0000313" key="15">
    <source>
        <dbReference type="EMBL" id="AEB07963.1"/>
    </source>
</evidence>
<dbReference type="InterPro" id="IPR012910">
    <property type="entry name" value="Plug_dom"/>
</dbReference>
<name>F2NJ05_DESAR</name>
<keyword evidence="12" id="KW-1133">Transmembrane helix</keyword>
<dbReference type="Pfam" id="PF00593">
    <property type="entry name" value="TonB_dep_Rec_b-barrel"/>
    <property type="match status" value="1"/>
</dbReference>
<dbReference type="PROSITE" id="PS52016">
    <property type="entry name" value="TONB_DEPENDENT_REC_3"/>
    <property type="match status" value="1"/>
</dbReference>
<feature type="transmembrane region" description="Helical" evidence="12">
    <location>
        <begin position="5"/>
        <end position="26"/>
    </location>
</feature>
<keyword evidence="6 11" id="KW-0798">TonB box</keyword>
<keyword evidence="9 10" id="KW-0998">Cell outer membrane</keyword>
<dbReference type="CDD" id="cd01347">
    <property type="entry name" value="ligand_gated_channel"/>
    <property type="match status" value="1"/>
</dbReference>
<dbReference type="Gene3D" id="2.40.170.20">
    <property type="entry name" value="TonB-dependent receptor, beta-barrel domain"/>
    <property type="match status" value="1"/>
</dbReference>